<dbReference type="InterPro" id="IPR002130">
    <property type="entry name" value="Cyclophilin-type_PPIase_dom"/>
</dbReference>
<feature type="domain" description="PPIase cyclophilin-type" evidence="2">
    <location>
        <begin position="75"/>
        <end position="208"/>
    </location>
</feature>
<evidence type="ECO:0000259" key="2">
    <source>
        <dbReference type="PROSITE" id="PS50072"/>
    </source>
</evidence>
<dbReference type="Pfam" id="PF00160">
    <property type="entry name" value="Pro_isomerase"/>
    <property type="match status" value="1"/>
</dbReference>
<dbReference type="EMBL" id="MHLO01000034">
    <property type="protein sequence ID" value="OGZ11420.1"/>
    <property type="molecule type" value="Genomic_DNA"/>
</dbReference>
<name>A0A1G2DEW8_9BACT</name>
<protein>
    <recommendedName>
        <fullName evidence="2">PPIase cyclophilin-type domain-containing protein</fullName>
    </recommendedName>
</protein>
<feature type="transmembrane region" description="Helical" evidence="1">
    <location>
        <begin position="24"/>
        <end position="45"/>
    </location>
</feature>
<accession>A0A1G2DEW8</accession>
<keyword evidence="1" id="KW-1133">Transmembrane helix</keyword>
<dbReference type="SUPFAM" id="SSF50891">
    <property type="entry name" value="Cyclophilin-like"/>
    <property type="match status" value="1"/>
</dbReference>
<organism evidence="3 4">
    <name type="scientific">Candidatus Lloydbacteria bacterium RIFCSPHIGHO2_02_FULL_54_17</name>
    <dbReference type="NCBI Taxonomy" id="1798664"/>
    <lineage>
        <taxon>Bacteria</taxon>
        <taxon>Candidatus Lloydiibacteriota</taxon>
    </lineage>
</organism>
<dbReference type="AlphaFoldDB" id="A0A1G2DEW8"/>
<dbReference type="PANTHER" id="PTHR45625:SF6">
    <property type="entry name" value="SPLICEOSOME-ASSOCIATED PROTEIN CWC27 HOMOLOG"/>
    <property type="match status" value="1"/>
</dbReference>
<dbReference type="PROSITE" id="PS50072">
    <property type="entry name" value="CSA_PPIASE_2"/>
    <property type="match status" value="1"/>
</dbReference>
<dbReference type="STRING" id="1798664.A3C93_01740"/>
<reference evidence="3 4" key="1">
    <citation type="journal article" date="2016" name="Nat. Commun.">
        <title>Thousands of microbial genomes shed light on interconnected biogeochemical processes in an aquifer system.</title>
        <authorList>
            <person name="Anantharaman K."/>
            <person name="Brown C.T."/>
            <person name="Hug L.A."/>
            <person name="Sharon I."/>
            <person name="Castelle C.J."/>
            <person name="Probst A.J."/>
            <person name="Thomas B.C."/>
            <person name="Singh A."/>
            <person name="Wilkins M.J."/>
            <person name="Karaoz U."/>
            <person name="Brodie E.L."/>
            <person name="Williams K.H."/>
            <person name="Hubbard S.S."/>
            <person name="Banfield J.F."/>
        </authorList>
    </citation>
    <scope>NUCLEOTIDE SEQUENCE [LARGE SCALE GENOMIC DNA]</scope>
</reference>
<sequence>MNLNAASFAVNNFFMQQKISIRGIAYWGTTIFAAVAMGYMLVTLINLSSEEETAYLGTVNYREQIRYVVVTTSEGNFKIAFLRAQAPVATKQFLRLADAGFYDETKFYHFPGGVYVESGLASDSPEEEKSVNRAFVENPEKVQMVRGYVAMPRRSGEKMDPSLLVFFTEDEEPLPSGVYAAFGRIVEGMEVVDKINEVSPTINSGKRPPVSLLSVIQD</sequence>
<evidence type="ECO:0000313" key="3">
    <source>
        <dbReference type="EMBL" id="OGZ11420.1"/>
    </source>
</evidence>
<comment type="caution">
    <text evidence="3">The sequence shown here is derived from an EMBL/GenBank/DDBJ whole genome shotgun (WGS) entry which is preliminary data.</text>
</comment>
<evidence type="ECO:0000313" key="4">
    <source>
        <dbReference type="Proteomes" id="UP000178636"/>
    </source>
</evidence>
<dbReference type="PANTHER" id="PTHR45625">
    <property type="entry name" value="PEPTIDYL-PROLYL CIS-TRANS ISOMERASE-RELATED"/>
    <property type="match status" value="1"/>
</dbReference>
<dbReference type="InterPro" id="IPR029000">
    <property type="entry name" value="Cyclophilin-like_dom_sf"/>
</dbReference>
<dbReference type="GO" id="GO:0003755">
    <property type="term" value="F:peptidyl-prolyl cis-trans isomerase activity"/>
    <property type="evidence" value="ECO:0007669"/>
    <property type="project" value="InterPro"/>
</dbReference>
<evidence type="ECO:0000256" key="1">
    <source>
        <dbReference type="SAM" id="Phobius"/>
    </source>
</evidence>
<dbReference type="InterPro" id="IPR044666">
    <property type="entry name" value="Cyclophilin_A-like"/>
</dbReference>
<keyword evidence="1" id="KW-0472">Membrane</keyword>
<dbReference type="Proteomes" id="UP000178636">
    <property type="component" value="Unassembled WGS sequence"/>
</dbReference>
<gene>
    <name evidence="3" type="ORF">A3C93_01740</name>
</gene>
<proteinExistence type="predicted"/>
<keyword evidence="1" id="KW-0812">Transmembrane</keyword>
<dbReference type="Gene3D" id="2.40.100.10">
    <property type="entry name" value="Cyclophilin-like"/>
    <property type="match status" value="1"/>
</dbReference>